<dbReference type="InterPro" id="IPR001130">
    <property type="entry name" value="TatD-like"/>
</dbReference>
<accession>A0ABX1U4V7</accession>
<protein>
    <submittedName>
        <fullName evidence="4">TatD family deoxyribonuclease</fullName>
    </submittedName>
</protein>
<dbReference type="PANTHER" id="PTHR46317:SF1">
    <property type="entry name" value="HYDROLASE, TATD FAMILY"/>
    <property type="match status" value="1"/>
</dbReference>
<reference evidence="4 5" key="1">
    <citation type="submission" date="2019-03" db="EMBL/GenBank/DDBJ databases">
        <title>Metabolic reconstructions from genomes of highly enriched 'Candidatus Accumulibacter' and 'Candidatus Competibacter' bioreactor populations.</title>
        <authorList>
            <person name="Annavajhala M.K."/>
            <person name="Welles L."/>
            <person name="Abbas B."/>
            <person name="Sorokin D."/>
            <person name="Park H."/>
            <person name="Van Loosdrecht M."/>
            <person name="Chandran K."/>
        </authorList>
    </citation>
    <scope>NUCLEOTIDE SEQUENCE [LARGE SCALE GENOMIC DNA]</scope>
    <source>
        <strain evidence="4 5">SBR_S</strain>
    </source>
</reference>
<organism evidence="4 5">
    <name type="scientific">Candidatus Accumulibacter phosphatis</name>
    <dbReference type="NCBI Taxonomy" id="327160"/>
    <lineage>
        <taxon>Bacteria</taxon>
        <taxon>Pseudomonadati</taxon>
        <taxon>Pseudomonadota</taxon>
        <taxon>Betaproteobacteria</taxon>
        <taxon>Candidatus Accumulibacter</taxon>
    </lineage>
</organism>
<dbReference type="InterPro" id="IPR049677">
    <property type="entry name" value="QatD"/>
</dbReference>
<dbReference type="SUPFAM" id="SSF51556">
    <property type="entry name" value="Metallo-dependent hydrolases"/>
    <property type="match status" value="1"/>
</dbReference>
<dbReference type="PIRSF" id="PIRSF005902">
    <property type="entry name" value="DNase_TatD"/>
    <property type="match status" value="1"/>
</dbReference>
<dbReference type="Pfam" id="PF01026">
    <property type="entry name" value="TatD_DNase"/>
    <property type="match status" value="1"/>
</dbReference>
<dbReference type="RefSeq" id="WP_169068674.1">
    <property type="nucleotide sequence ID" value="NZ_SPMY01000117.1"/>
</dbReference>
<gene>
    <name evidence="4" type="ORF">E4Q23_22455</name>
</gene>
<comment type="similarity">
    <text evidence="1">Belongs to the metallo-dependent hydrolases superfamily. TatD-type hydrolase family.</text>
</comment>
<evidence type="ECO:0000313" key="5">
    <source>
        <dbReference type="Proteomes" id="UP000749010"/>
    </source>
</evidence>
<comment type="caution">
    <text evidence="4">The sequence shown here is derived from an EMBL/GenBank/DDBJ whole genome shotgun (WGS) entry which is preliminary data.</text>
</comment>
<keyword evidence="5" id="KW-1185">Reference proteome</keyword>
<proteinExistence type="inferred from homology"/>
<evidence type="ECO:0000313" key="4">
    <source>
        <dbReference type="EMBL" id="NMQ30277.1"/>
    </source>
</evidence>
<evidence type="ECO:0000256" key="3">
    <source>
        <dbReference type="ARBA" id="ARBA00022801"/>
    </source>
</evidence>
<dbReference type="NCBIfam" id="NF041926">
    <property type="entry name" value="QatD"/>
    <property type="match status" value="1"/>
</dbReference>
<evidence type="ECO:0000256" key="1">
    <source>
        <dbReference type="ARBA" id="ARBA00009275"/>
    </source>
</evidence>
<dbReference type="PANTHER" id="PTHR46317">
    <property type="entry name" value="HYDROLASE OF PHP SUPERFAMILY-RELATED PROTEIN"/>
    <property type="match status" value="1"/>
</dbReference>
<sequence length="266" mass="29324">MIDFHAHLDLYPDPQMIVREIAERGMYVLSVTTTPSAWKGTSALATPGSRIRTALGLHPQIAHERVGELPLFDLYLHETMYVGEIGLDGGPEFKPHWQTQLTVFDHILNACQLAGGRIMSIHSRRAAPTVIDRLVAFPRSGTPILHWFSGGKRDLQRAIALGCWFSVGPAMLVSEKARALVRNMPRDRVLTESDGPFAQIGGESAKPWDVGSATAKLAELWDDLTEDETDRLLHDNLRCLVTNTKAMKASVANMSGRGEDIKGGFE</sequence>
<keyword evidence="3" id="KW-0378">Hydrolase</keyword>
<dbReference type="Gene3D" id="3.20.20.140">
    <property type="entry name" value="Metal-dependent hydrolases"/>
    <property type="match status" value="1"/>
</dbReference>
<keyword evidence="2" id="KW-0479">Metal-binding</keyword>
<dbReference type="Proteomes" id="UP000749010">
    <property type="component" value="Unassembled WGS sequence"/>
</dbReference>
<dbReference type="EMBL" id="SPMY01000117">
    <property type="protein sequence ID" value="NMQ30277.1"/>
    <property type="molecule type" value="Genomic_DNA"/>
</dbReference>
<name>A0ABX1U4V7_9PROT</name>
<evidence type="ECO:0000256" key="2">
    <source>
        <dbReference type="ARBA" id="ARBA00022723"/>
    </source>
</evidence>
<dbReference type="InterPro" id="IPR032466">
    <property type="entry name" value="Metal_Hydrolase"/>
</dbReference>